<evidence type="ECO:0000313" key="6">
    <source>
        <dbReference type="Proteomes" id="UP000501130"/>
    </source>
</evidence>
<accession>A0ABX6N8T8</accession>
<dbReference type="SFLD" id="SFLDG01135">
    <property type="entry name" value="C1.5.6:_HAD__Beta-PGM__Phospha"/>
    <property type="match status" value="1"/>
</dbReference>
<name>A0ABX6N8T8_9BURK</name>
<keyword evidence="5" id="KW-0378">Hydrolase</keyword>
<comment type="catalytic activity">
    <reaction evidence="1">
        <text>2-phosphoglycolate + H2O = glycolate + phosphate</text>
        <dbReference type="Rhea" id="RHEA:14369"/>
        <dbReference type="ChEBI" id="CHEBI:15377"/>
        <dbReference type="ChEBI" id="CHEBI:29805"/>
        <dbReference type="ChEBI" id="CHEBI:43474"/>
        <dbReference type="ChEBI" id="CHEBI:58033"/>
        <dbReference type="EC" id="3.1.3.18"/>
    </reaction>
</comment>
<dbReference type="PANTHER" id="PTHR43434:SF1">
    <property type="entry name" value="PHOSPHOGLYCOLATE PHOSPHATASE"/>
    <property type="match status" value="1"/>
</dbReference>
<comment type="similarity">
    <text evidence="3">Belongs to the HAD-like hydrolase superfamily. CbbY/CbbZ/Gph/YieH family.</text>
</comment>
<dbReference type="SFLD" id="SFLDG01129">
    <property type="entry name" value="C1.5:_HAD__Beta-PGM__Phosphata"/>
    <property type="match status" value="1"/>
</dbReference>
<organism evidence="5 6">
    <name type="scientific">Limnobacter profundi</name>
    <dbReference type="NCBI Taxonomy" id="2732163"/>
    <lineage>
        <taxon>Bacteria</taxon>
        <taxon>Pseudomonadati</taxon>
        <taxon>Pseudomonadota</taxon>
        <taxon>Betaproteobacteria</taxon>
        <taxon>Burkholderiales</taxon>
        <taxon>Burkholderiaceae</taxon>
        <taxon>Limnobacter</taxon>
    </lineage>
</organism>
<dbReference type="SFLD" id="SFLDS00003">
    <property type="entry name" value="Haloacid_Dehalogenase"/>
    <property type="match status" value="1"/>
</dbReference>
<dbReference type="EC" id="3.1.3.18" evidence="4"/>
<dbReference type="Gene3D" id="1.10.150.240">
    <property type="entry name" value="Putative phosphatase, domain 2"/>
    <property type="match status" value="1"/>
</dbReference>
<dbReference type="InterPro" id="IPR050155">
    <property type="entry name" value="HAD-like_hydrolase_sf"/>
</dbReference>
<evidence type="ECO:0000256" key="1">
    <source>
        <dbReference type="ARBA" id="ARBA00000830"/>
    </source>
</evidence>
<dbReference type="SUPFAM" id="SSF56784">
    <property type="entry name" value="HAD-like"/>
    <property type="match status" value="1"/>
</dbReference>
<dbReference type="RefSeq" id="WP_171099907.1">
    <property type="nucleotide sequence ID" value="NZ_CP053084.1"/>
</dbReference>
<dbReference type="InterPro" id="IPR023214">
    <property type="entry name" value="HAD_sf"/>
</dbReference>
<evidence type="ECO:0000256" key="2">
    <source>
        <dbReference type="ARBA" id="ARBA00004818"/>
    </source>
</evidence>
<evidence type="ECO:0000256" key="3">
    <source>
        <dbReference type="ARBA" id="ARBA00006171"/>
    </source>
</evidence>
<reference evidence="5 6" key="1">
    <citation type="submission" date="2020-05" db="EMBL/GenBank/DDBJ databases">
        <title>Compete genome of Limnobacter sp. SAORIC-580.</title>
        <authorList>
            <person name="Song J."/>
            <person name="Cho J.-C."/>
        </authorList>
    </citation>
    <scope>NUCLEOTIDE SEQUENCE [LARGE SCALE GENOMIC DNA]</scope>
    <source>
        <strain evidence="5 6">SAORIC-580</strain>
    </source>
</reference>
<dbReference type="EMBL" id="CP053084">
    <property type="protein sequence ID" value="QJR30084.1"/>
    <property type="molecule type" value="Genomic_DNA"/>
</dbReference>
<dbReference type="InterPro" id="IPR023198">
    <property type="entry name" value="PGP-like_dom2"/>
</dbReference>
<gene>
    <name evidence="5" type="ORF">HKT17_10380</name>
</gene>
<comment type="pathway">
    <text evidence="2">Organic acid metabolism; glycolate biosynthesis; glycolate from 2-phosphoglycolate: step 1/1.</text>
</comment>
<keyword evidence="6" id="KW-1185">Reference proteome</keyword>
<evidence type="ECO:0000313" key="5">
    <source>
        <dbReference type="EMBL" id="QJR30084.1"/>
    </source>
</evidence>
<dbReference type="Gene3D" id="3.40.50.1000">
    <property type="entry name" value="HAD superfamily/HAD-like"/>
    <property type="match status" value="1"/>
</dbReference>
<dbReference type="Proteomes" id="UP000501130">
    <property type="component" value="Chromosome"/>
</dbReference>
<dbReference type="GO" id="GO:0016787">
    <property type="term" value="F:hydrolase activity"/>
    <property type="evidence" value="ECO:0007669"/>
    <property type="project" value="UniProtKB-KW"/>
</dbReference>
<dbReference type="Pfam" id="PF13419">
    <property type="entry name" value="HAD_2"/>
    <property type="match status" value="1"/>
</dbReference>
<dbReference type="PRINTS" id="PR00413">
    <property type="entry name" value="HADHALOGNASE"/>
</dbReference>
<sequence>MNSRKAIVFDLDGTLVDTLPDLMGSLNKALAECGLPGVEATVLLDSLHGGLGATASAALKALTADMTLHPELSKRYEQLYTDQLCESSLPFSGVVDFLEMLKRAGVSMGVCTNKLEQQARRLLTHLDLIQYFDAVVGADTYPYSKPHPLPLLKLLEQLGAEPSASAFVGDSVVDAHTALNAQVPLLYYTQGYGGSCKTEWKAIEFDCYSSLLSHPAQT</sequence>
<protein>
    <recommendedName>
        <fullName evidence="4">phosphoglycolate phosphatase</fullName>
        <ecNumber evidence="4">3.1.3.18</ecNumber>
    </recommendedName>
</protein>
<dbReference type="InterPro" id="IPR006439">
    <property type="entry name" value="HAD-SF_hydro_IA"/>
</dbReference>
<dbReference type="PANTHER" id="PTHR43434">
    <property type="entry name" value="PHOSPHOGLYCOLATE PHOSPHATASE"/>
    <property type="match status" value="1"/>
</dbReference>
<dbReference type="InterPro" id="IPR041492">
    <property type="entry name" value="HAD_2"/>
</dbReference>
<dbReference type="NCBIfam" id="TIGR01549">
    <property type="entry name" value="HAD-SF-IA-v1"/>
    <property type="match status" value="1"/>
</dbReference>
<dbReference type="InterPro" id="IPR036412">
    <property type="entry name" value="HAD-like_sf"/>
</dbReference>
<proteinExistence type="inferred from homology"/>
<evidence type="ECO:0000256" key="4">
    <source>
        <dbReference type="ARBA" id="ARBA00013078"/>
    </source>
</evidence>